<dbReference type="SUPFAM" id="SSF57756">
    <property type="entry name" value="Retrovirus zinc finger-like domains"/>
    <property type="match status" value="1"/>
</dbReference>
<dbReference type="InterPro" id="IPR036875">
    <property type="entry name" value="Znf_CCHC_sf"/>
</dbReference>
<gene>
    <name evidence="3" type="primary">LOC135193920</name>
</gene>
<evidence type="ECO:0000313" key="2">
    <source>
        <dbReference type="Proteomes" id="UP001652626"/>
    </source>
</evidence>
<dbReference type="Gene3D" id="2.40.70.10">
    <property type="entry name" value="Acid Proteases"/>
    <property type="match status" value="1"/>
</dbReference>
<dbReference type="PANTHER" id="PTHR47331:SF5">
    <property type="entry name" value="RIBONUCLEASE H"/>
    <property type="match status" value="1"/>
</dbReference>
<keyword evidence="2" id="KW-1185">Reference proteome</keyword>
<evidence type="ECO:0000256" key="1">
    <source>
        <dbReference type="SAM" id="MobiDB-lite"/>
    </source>
</evidence>
<reference evidence="3" key="1">
    <citation type="submission" date="2025-08" db="UniProtKB">
        <authorList>
            <consortium name="RefSeq"/>
        </authorList>
    </citation>
    <scope>IDENTIFICATION</scope>
    <source>
        <tissue evidence="3">Whole body</tissue>
    </source>
</reference>
<feature type="region of interest" description="Disordered" evidence="1">
    <location>
        <begin position="50"/>
        <end position="79"/>
    </location>
</feature>
<dbReference type="PROSITE" id="PS51257">
    <property type="entry name" value="PROKAR_LIPOPROTEIN"/>
    <property type="match status" value="1"/>
</dbReference>
<dbReference type="PANTHER" id="PTHR47331">
    <property type="entry name" value="PHD-TYPE DOMAIN-CONTAINING PROTEIN"/>
    <property type="match status" value="1"/>
</dbReference>
<sequence length="338" mass="38184">MEPTERNNYAIAKRLCFNCLVPGHSAFSCKLPMSCRICQRRHHSLLHVTENQESAASTSNSQPHPQISQHVEEKQEDVQAHTMNASHFTTRQGVALLASAVVEAVSEQGYNIPLRALIDQGSQATFISEKATQLLKLERKPMKGNVVGVGSVKIEINHVVQLQLKSRWDPNFNLPIQAYVMSKQLTIKLPARTIATHPWPHLKGLELADTNYFQPGHIDILLGVKEYSEILQQNYIKGPPGTPCAKKTSLGWILFGEIHSPQHESYVVMHHQIDVDDLLKSFWEIEVDTERCLTQEEKLCEQIYENTTTRNQEGRYIVKLPFNTSNPLSPKGKTKVHA</sequence>
<evidence type="ECO:0000313" key="3">
    <source>
        <dbReference type="RefSeq" id="XP_064074466.1"/>
    </source>
</evidence>
<dbReference type="Proteomes" id="UP001652626">
    <property type="component" value="Chromosome 22"/>
</dbReference>
<dbReference type="InterPro" id="IPR021109">
    <property type="entry name" value="Peptidase_aspartic_dom_sf"/>
</dbReference>
<proteinExistence type="predicted"/>
<feature type="compositionally biased region" description="Polar residues" evidence="1">
    <location>
        <begin position="50"/>
        <end position="69"/>
    </location>
</feature>
<dbReference type="GeneID" id="135193920"/>
<name>A0ABM4AT33_VANTA</name>
<accession>A0ABM4AT33</accession>
<dbReference type="RefSeq" id="XP_064074466.1">
    <property type="nucleotide sequence ID" value="XM_064218396.1"/>
</dbReference>
<organism evidence="2 3">
    <name type="scientific">Vanessa tameamea</name>
    <name type="common">Kamehameha butterfly</name>
    <dbReference type="NCBI Taxonomy" id="334116"/>
    <lineage>
        <taxon>Eukaryota</taxon>
        <taxon>Metazoa</taxon>
        <taxon>Ecdysozoa</taxon>
        <taxon>Arthropoda</taxon>
        <taxon>Hexapoda</taxon>
        <taxon>Insecta</taxon>
        <taxon>Pterygota</taxon>
        <taxon>Neoptera</taxon>
        <taxon>Endopterygota</taxon>
        <taxon>Lepidoptera</taxon>
        <taxon>Glossata</taxon>
        <taxon>Ditrysia</taxon>
        <taxon>Papilionoidea</taxon>
        <taxon>Nymphalidae</taxon>
        <taxon>Nymphalinae</taxon>
        <taxon>Vanessa</taxon>
    </lineage>
</organism>
<feature type="compositionally biased region" description="Basic and acidic residues" evidence="1">
    <location>
        <begin position="70"/>
        <end position="79"/>
    </location>
</feature>
<protein>
    <submittedName>
        <fullName evidence="3">Uncharacterized protein LOC135193920</fullName>
    </submittedName>
</protein>